<dbReference type="PANTHER" id="PTHR38394:SF1">
    <property type="entry name" value="NEUROFILAMENT LIGHT PROTEIN"/>
    <property type="match status" value="1"/>
</dbReference>
<accession>A0AA88RY08</accession>
<dbReference type="EMBL" id="JAVXUO010000908">
    <property type="protein sequence ID" value="KAK2988151.1"/>
    <property type="molecule type" value="Genomic_DNA"/>
</dbReference>
<evidence type="ECO:0000313" key="4">
    <source>
        <dbReference type="EMBL" id="KAK2988151.1"/>
    </source>
</evidence>
<evidence type="ECO:0000259" key="3">
    <source>
        <dbReference type="Pfam" id="PF02151"/>
    </source>
</evidence>
<evidence type="ECO:0000256" key="2">
    <source>
        <dbReference type="SAM" id="MobiDB-lite"/>
    </source>
</evidence>
<name>A0AA88RY08_9ASTE</name>
<dbReference type="Pfam" id="PF02151">
    <property type="entry name" value="UVR"/>
    <property type="match status" value="1"/>
</dbReference>
<feature type="coiled-coil region" evidence="1">
    <location>
        <begin position="420"/>
        <end position="454"/>
    </location>
</feature>
<feature type="region of interest" description="Disordered" evidence="2">
    <location>
        <begin position="77"/>
        <end position="216"/>
    </location>
</feature>
<reference evidence="4" key="1">
    <citation type="submission" date="2022-12" db="EMBL/GenBank/DDBJ databases">
        <title>Draft genome assemblies for two species of Escallonia (Escalloniales).</title>
        <authorList>
            <person name="Chanderbali A."/>
            <person name="Dervinis C."/>
            <person name="Anghel I."/>
            <person name="Soltis D."/>
            <person name="Soltis P."/>
            <person name="Zapata F."/>
        </authorList>
    </citation>
    <scope>NUCLEOTIDE SEQUENCE</scope>
    <source>
        <strain evidence="4">UCBG92.1500</strain>
        <tissue evidence="4">Leaf</tissue>
    </source>
</reference>
<feature type="coiled-coil region" evidence="1">
    <location>
        <begin position="560"/>
        <end position="594"/>
    </location>
</feature>
<proteinExistence type="predicted"/>
<keyword evidence="5" id="KW-1185">Reference proteome</keyword>
<evidence type="ECO:0000313" key="5">
    <source>
        <dbReference type="Proteomes" id="UP001187471"/>
    </source>
</evidence>
<comment type="caution">
    <text evidence="4">The sequence shown here is derived from an EMBL/GenBank/DDBJ whole genome shotgun (WGS) entry which is preliminary data.</text>
</comment>
<gene>
    <name evidence="4" type="ORF">RJ640_020633</name>
</gene>
<dbReference type="PANTHER" id="PTHR38394">
    <property type="entry name" value="NEUROFILAMENT LIGHT PROTEIN"/>
    <property type="match status" value="1"/>
</dbReference>
<sequence length="769" mass="85118">MASSSDWDNDGMDSLFEGMVIINPSQTAAPTPPDENNHPDNSADPAATASASPSVSEPLDENLFSGITLITPLHQTLVPSQSNPSSISSTLTTTSASTSTTTSREALPQPSSSSSIISRQSSTRKKKRAGLRIGYGRDSLTIPDKEEERRSIFLESQLPQSSSPAAEDDLSHENVDSQSYASYDFSKSDAAQSEEHVVSREEEEEEEDKQVSSSSSSSIELRFSQIKTQIGEKLEHAKAVVSSVSAITKDCVRRRRIAAENLRLASLKYSQLEKELEEACEAEDFETADRVSDSLASADKDKELLAVAFRDAEADCDASDSKLQEVLEGQIAVEEECASLLQSFAIDAANNADLVLNDAEVLHSKDMDKWLSSSEALEVMKMELEIELFLATEARVVLNDSIQQSVKDDMREKDILYGKKELLTEELEKLRALMKQKEAEVAENDSNIRKVEKRIADVATSFQEVQSSINTKHESLQSGLSQMELENEALCKKREEIDEFLTQEKGRGARIGELAIISGNEANAYQEVVGLRKSLLQFNMKSREDKQRLATLGEKLTEHVQMLKQEISSARSSLQELSSTKSRIQQEIESVKQRLLFIDKRVPELEAEKKVAATARNFKEAARIATEAKALCVEKEGMQIKMEGMTVELGKLEVEIIDTVDSLQRIEVQLSSKERDLAMTRIQRLLLIAGAVTAQRSAALEFGDLEEANILLGEAEAANYQARKLKEAYNFKEEEFENLPEHFISMELVSNLGRKQLAELAASVVISAL</sequence>
<evidence type="ECO:0000256" key="1">
    <source>
        <dbReference type="SAM" id="Coils"/>
    </source>
</evidence>
<feature type="region of interest" description="Disordered" evidence="2">
    <location>
        <begin position="1"/>
        <end position="59"/>
    </location>
</feature>
<feature type="compositionally biased region" description="Basic and acidic residues" evidence="2">
    <location>
        <begin position="143"/>
        <end position="152"/>
    </location>
</feature>
<feature type="compositionally biased region" description="Low complexity" evidence="2">
    <location>
        <begin position="80"/>
        <end position="121"/>
    </location>
</feature>
<feature type="domain" description="UVR" evidence="3">
    <location>
        <begin position="270"/>
        <end position="297"/>
    </location>
</feature>
<protein>
    <recommendedName>
        <fullName evidence="3">UVR domain-containing protein</fullName>
    </recommendedName>
</protein>
<keyword evidence="1" id="KW-0175">Coiled coil</keyword>
<feature type="compositionally biased region" description="Low complexity" evidence="2">
    <location>
        <begin position="42"/>
        <end position="57"/>
    </location>
</feature>
<organism evidence="4 5">
    <name type="scientific">Escallonia rubra</name>
    <dbReference type="NCBI Taxonomy" id="112253"/>
    <lineage>
        <taxon>Eukaryota</taxon>
        <taxon>Viridiplantae</taxon>
        <taxon>Streptophyta</taxon>
        <taxon>Embryophyta</taxon>
        <taxon>Tracheophyta</taxon>
        <taxon>Spermatophyta</taxon>
        <taxon>Magnoliopsida</taxon>
        <taxon>eudicotyledons</taxon>
        <taxon>Gunneridae</taxon>
        <taxon>Pentapetalae</taxon>
        <taxon>asterids</taxon>
        <taxon>campanulids</taxon>
        <taxon>Escalloniales</taxon>
        <taxon>Escalloniaceae</taxon>
        <taxon>Escallonia</taxon>
    </lineage>
</organism>
<dbReference type="InterPro" id="IPR001943">
    <property type="entry name" value="UVR_dom"/>
</dbReference>
<dbReference type="AlphaFoldDB" id="A0AA88RY08"/>
<dbReference type="Proteomes" id="UP001187471">
    <property type="component" value="Unassembled WGS sequence"/>
</dbReference>